<gene>
    <name evidence="2" type="ORF">E6O75_ATG00897</name>
</gene>
<feature type="compositionally biased region" description="Polar residues" evidence="1">
    <location>
        <begin position="19"/>
        <end position="30"/>
    </location>
</feature>
<proteinExistence type="predicted"/>
<reference evidence="2 3" key="1">
    <citation type="submission" date="2019-04" db="EMBL/GenBank/DDBJ databases">
        <title>High contiguity whole genome sequence and gene annotation resource for two Venturia nashicola isolates.</title>
        <authorList>
            <person name="Prokchorchik M."/>
            <person name="Won K."/>
            <person name="Lee Y."/>
            <person name="Choi E.D."/>
            <person name="Segonzac C."/>
            <person name="Sohn K.H."/>
        </authorList>
    </citation>
    <scope>NUCLEOTIDE SEQUENCE [LARGE SCALE GENOMIC DNA]</scope>
    <source>
        <strain evidence="2 3">PRI2</strain>
    </source>
</reference>
<feature type="region of interest" description="Disordered" evidence="1">
    <location>
        <begin position="1"/>
        <end position="42"/>
    </location>
</feature>
<sequence length="105" mass="12160">MDDYDHRENSTASKHLHGQENQSNTTQGTSHYDRATKKRPCLRMSATRQISSWLCNLRGSAQPSDDEPKQNLRGLQTRNSSREKGESFRMWPLFRLHAVMPCKVQ</sequence>
<protein>
    <submittedName>
        <fullName evidence="2">Uncharacterized protein</fullName>
    </submittedName>
</protein>
<organism evidence="2 3">
    <name type="scientific">Venturia nashicola</name>
    <dbReference type="NCBI Taxonomy" id="86259"/>
    <lineage>
        <taxon>Eukaryota</taxon>
        <taxon>Fungi</taxon>
        <taxon>Dikarya</taxon>
        <taxon>Ascomycota</taxon>
        <taxon>Pezizomycotina</taxon>
        <taxon>Dothideomycetes</taxon>
        <taxon>Pleosporomycetidae</taxon>
        <taxon>Venturiales</taxon>
        <taxon>Venturiaceae</taxon>
        <taxon>Venturia</taxon>
    </lineage>
</organism>
<evidence type="ECO:0000256" key="1">
    <source>
        <dbReference type="SAM" id="MobiDB-lite"/>
    </source>
</evidence>
<name>A0A4Z1PFH0_9PEZI</name>
<dbReference type="EMBL" id="SNSC02000002">
    <property type="protein sequence ID" value="TID26404.1"/>
    <property type="molecule type" value="Genomic_DNA"/>
</dbReference>
<comment type="caution">
    <text evidence="2">The sequence shown here is derived from an EMBL/GenBank/DDBJ whole genome shotgun (WGS) entry which is preliminary data.</text>
</comment>
<dbReference type="AlphaFoldDB" id="A0A4Z1PFH0"/>
<feature type="region of interest" description="Disordered" evidence="1">
    <location>
        <begin position="58"/>
        <end position="87"/>
    </location>
</feature>
<evidence type="ECO:0000313" key="2">
    <source>
        <dbReference type="EMBL" id="TID26404.1"/>
    </source>
</evidence>
<keyword evidence="3" id="KW-1185">Reference proteome</keyword>
<evidence type="ECO:0000313" key="3">
    <source>
        <dbReference type="Proteomes" id="UP000298493"/>
    </source>
</evidence>
<dbReference type="Proteomes" id="UP000298493">
    <property type="component" value="Unassembled WGS sequence"/>
</dbReference>
<accession>A0A4Z1PFH0</accession>